<dbReference type="AlphaFoldDB" id="A0AAN9E9W7"/>
<dbReference type="EMBL" id="JAYWIO010000007">
    <property type="protein sequence ID" value="KAK7251854.1"/>
    <property type="molecule type" value="Genomic_DNA"/>
</dbReference>
<keyword evidence="2" id="KW-1185">Reference proteome</keyword>
<accession>A0AAN9E9W7</accession>
<evidence type="ECO:0000313" key="2">
    <source>
        <dbReference type="Proteomes" id="UP001372338"/>
    </source>
</evidence>
<gene>
    <name evidence="1" type="ORF">RIF29_35428</name>
</gene>
<comment type="caution">
    <text evidence="1">The sequence shown here is derived from an EMBL/GenBank/DDBJ whole genome shotgun (WGS) entry which is preliminary data.</text>
</comment>
<reference evidence="1 2" key="1">
    <citation type="submission" date="2024-01" db="EMBL/GenBank/DDBJ databases">
        <title>The genomes of 5 underutilized Papilionoideae crops provide insights into root nodulation and disease resistanc.</title>
        <authorList>
            <person name="Yuan L."/>
        </authorList>
    </citation>
    <scope>NUCLEOTIDE SEQUENCE [LARGE SCALE GENOMIC DNA]</scope>
    <source>
        <strain evidence="1">ZHUSHIDOU_FW_LH</strain>
        <tissue evidence="1">Leaf</tissue>
    </source>
</reference>
<organism evidence="1 2">
    <name type="scientific">Crotalaria pallida</name>
    <name type="common">Smooth rattlebox</name>
    <name type="synonym">Crotalaria striata</name>
    <dbReference type="NCBI Taxonomy" id="3830"/>
    <lineage>
        <taxon>Eukaryota</taxon>
        <taxon>Viridiplantae</taxon>
        <taxon>Streptophyta</taxon>
        <taxon>Embryophyta</taxon>
        <taxon>Tracheophyta</taxon>
        <taxon>Spermatophyta</taxon>
        <taxon>Magnoliopsida</taxon>
        <taxon>eudicotyledons</taxon>
        <taxon>Gunneridae</taxon>
        <taxon>Pentapetalae</taxon>
        <taxon>rosids</taxon>
        <taxon>fabids</taxon>
        <taxon>Fabales</taxon>
        <taxon>Fabaceae</taxon>
        <taxon>Papilionoideae</taxon>
        <taxon>50 kb inversion clade</taxon>
        <taxon>genistoids sensu lato</taxon>
        <taxon>core genistoids</taxon>
        <taxon>Crotalarieae</taxon>
        <taxon>Crotalaria</taxon>
    </lineage>
</organism>
<protein>
    <submittedName>
        <fullName evidence="1">Uncharacterized protein</fullName>
    </submittedName>
</protein>
<sequence>MSQIEELTMVAYGGGSGNVNYLGPCRNEGNEIQFRVVAVTRLRSNRDCDGLFGAVRDLWRDREAPQRQNQLLILFSNLKHPKIQTTSDASAASQNCIESIKASSFTISKFYFQF</sequence>
<dbReference type="Proteomes" id="UP001372338">
    <property type="component" value="Unassembled WGS sequence"/>
</dbReference>
<evidence type="ECO:0000313" key="1">
    <source>
        <dbReference type="EMBL" id="KAK7251854.1"/>
    </source>
</evidence>
<proteinExistence type="predicted"/>
<name>A0AAN9E9W7_CROPI</name>